<dbReference type="PROSITE" id="PS51257">
    <property type="entry name" value="PROKAR_LIPOPROTEIN"/>
    <property type="match status" value="1"/>
</dbReference>
<keyword evidence="9" id="KW-1185">Reference proteome</keyword>
<keyword evidence="5" id="KW-0998">Cell outer membrane</keyword>
<dbReference type="GO" id="GO:0009279">
    <property type="term" value="C:cell outer membrane"/>
    <property type="evidence" value="ECO:0007669"/>
    <property type="project" value="UniProtKB-SubCell"/>
</dbReference>
<reference evidence="8 9" key="1">
    <citation type="submission" date="2016-10" db="EMBL/GenBank/DDBJ databases">
        <authorList>
            <person name="de Groot N.N."/>
        </authorList>
    </citation>
    <scope>NUCLEOTIDE SEQUENCE [LARGE SCALE GENOMIC DNA]</scope>
    <source>
        <strain evidence="8 9">DSM 25383</strain>
    </source>
</reference>
<dbReference type="Proteomes" id="UP000183253">
    <property type="component" value="Unassembled WGS sequence"/>
</dbReference>
<dbReference type="OrthoDB" id="1109873at2"/>
<evidence type="ECO:0000256" key="3">
    <source>
        <dbReference type="ARBA" id="ARBA00022729"/>
    </source>
</evidence>
<proteinExistence type="inferred from homology"/>
<evidence type="ECO:0000256" key="4">
    <source>
        <dbReference type="ARBA" id="ARBA00023136"/>
    </source>
</evidence>
<evidence type="ECO:0000256" key="5">
    <source>
        <dbReference type="ARBA" id="ARBA00023237"/>
    </source>
</evidence>
<evidence type="ECO:0000256" key="2">
    <source>
        <dbReference type="ARBA" id="ARBA00006275"/>
    </source>
</evidence>
<evidence type="ECO:0000313" key="8">
    <source>
        <dbReference type="EMBL" id="SEA75941.1"/>
    </source>
</evidence>
<accession>A0A1H4DT83</accession>
<dbReference type="RefSeq" id="WP_010266837.1">
    <property type="nucleotide sequence ID" value="NZ_CAEG01000021.1"/>
</dbReference>
<organism evidence="8 9">
    <name type="scientific">Alistipes timonensis JC136</name>
    <dbReference type="NCBI Taxonomy" id="1033731"/>
    <lineage>
        <taxon>Bacteria</taxon>
        <taxon>Pseudomonadati</taxon>
        <taxon>Bacteroidota</taxon>
        <taxon>Bacteroidia</taxon>
        <taxon>Bacteroidales</taxon>
        <taxon>Rikenellaceae</taxon>
        <taxon>Alistipes</taxon>
    </lineage>
</organism>
<evidence type="ECO:0000256" key="1">
    <source>
        <dbReference type="ARBA" id="ARBA00004442"/>
    </source>
</evidence>
<keyword evidence="3" id="KW-0732">Signal</keyword>
<gene>
    <name evidence="8" type="ORF">SAMN05444145_10630</name>
</gene>
<dbReference type="SUPFAM" id="SSF48452">
    <property type="entry name" value="TPR-like"/>
    <property type="match status" value="1"/>
</dbReference>
<feature type="domain" description="RagB/SusD" evidence="6">
    <location>
        <begin position="298"/>
        <end position="581"/>
    </location>
</feature>
<comment type="similarity">
    <text evidence="2">Belongs to the SusD family.</text>
</comment>
<protein>
    <submittedName>
        <fullName evidence="8">Starch-binding associating with outer membrane</fullName>
    </submittedName>
</protein>
<evidence type="ECO:0000259" key="6">
    <source>
        <dbReference type="Pfam" id="PF07980"/>
    </source>
</evidence>
<feature type="domain" description="SusD-like N-terminal" evidence="7">
    <location>
        <begin position="89"/>
        <end position="211"/>
    </location>
</feature>
<dbReference type="AlphaFoldDB" id="A0A1H4DT83"/>
<dbReference type="STRING" id="1033731.SAMN05444145_10630"/>
<evidence type="ECO:0000313" key="9">
    <source>
        <dbReference type="Proteomes" id="UP000183253"/>
    </source>
</evidence>
<evidence type="ECO:0000259" key="7">
    <source>
        <dbReference type="Pfam" id="PF14322"/>
    </source>
</evidence>
<name>A0A1H4DT83_9BACT</name>
<dbReference type="Pfam" id="PF07980">
    <property type="entry name" value="SusD_RagB"/>
    <property type="match status" value="1"/>
</dbReference>
<dbReference type="Gene3D" id="1.25.40.390">
    <property type="match status" value="1"/>
</dbReference>
<dbReference type="InterPro" id="IPR011990">
    <property type="entry name" value="TPR-like_helical_dom_sf"/>
</dbReference>
<dbReference type="InterPro" id="IPR012944">
    <property type="entry name" value="SusD_RagB_dom"/>
</dbReference>
<dbReference type="InterPro" id="IPR033985">
    <property type="entry name" value="SusD-like_N"/>
</dbReference>
<sequence>MKKLIIALAAVLTFAGCSDFLEPLPNGHYTDKNLLEYPSMIRGFVEKSYDLLPKLYSGGEYVYLDGATDDAVITAQTHAMRRFAVGTGTPASDPFKTFWIRDYRAIMYVNKFLKDRLGINTRYMIDNEQNRRLQRALQGDAYALRAWYQFDLLRKWGGRGTDGRLLGFPILLEPVDVFDADAGSFERATYEQCVEQILKDCDSALVYLPAANRDWLAEDISVQGAVRWHRFDGVAVKALKAMTWLQWASPAFNPENDPKRWENAAKYAAEVMDFKITQDGAHGFDPTAAFTWTDPNSPEIIWSSDYSKGSTMENLFYPDGFLGTGSVGPTQNLVDAFPAANGYPIDHPEANYNENTPYANRDPRFYSTVFYNGAEIRRITNNELMYTFDTSVGGRDEAGGVNNTMTNYYIRKYVYLGWNKDDDKVQTMPKSIFFMRWTHMCLIFAEAANRVSGPTTELYGYTPKQAIAYLRRRPTNDGIAGVGATADPYLDECAAAGPEEFEKLVRNERRIELCFEGQRFYDLRRWATDVSELNDVINRPRITRQSIAYEEVEKRSYPSLYVPIPYTEVVRMKGIVQNAGWSNWE</sequence>
<keyword evidence="4" id="KW-0472">Membrane</keyword>
<dbReference type="EMBL" id="FNRI01000006">
    <property type="protein sequence ID" value="SEA75941.1"/>
    <property type="molecule type" value="Genomic_DNA"/>
</dbReference>
<dbReference type="Pfam" id="PF14322">
    <property type="entry name" value="SusD-like_3"/>
    <property type="match status" value="1"/>
</dbReference>
<comment type="subcellular location">
    <subcellularLocation>
        <location evidence="1">Cell outer membrane</location>
    </subcellularLocation>
</comment>